<dbReference type="KEGG" id="cnc:CNE_BB1p09320"/>
<dbReference type="CDD" id="cd06170">
    <property type="entry name" value="LuxR_C_like"/>
    <property type="match status" value="1"/>
</dbReference>
<dbReference type="PANTHER" id="PTHR44688:SF16">
    <property type="entry name" value="DNA-BINDING TRANSCRIPTIONAL ACTIVATOR DEVR_DOSR"/>
    <property type="match status" value="1"/>
</dbReference>
<protein>
    <submittedName>
        <fullName evidence="5">ATP-dependent transcriptional regulator MalT/LuxR family</fullName>
    </submittedName>
</protein>
<dbReference type="InterPro" id="IPR016032">
    <property type="entry name" value="Sig_transdc_resp-reg_C-effctor"/>
</dbReference>
<dbReference type="InterPro" id="IPR041617">
    <property type="entry name" value="TPR_MalT"/>
</dbReference>
<evidence type="ECO:0000313" key="6">
    <source>
        <dbReference type="Proteomes" id="UP000006798"/>
    </source>
</evidence>
<dbReference type="SUPFAM" id="SSF52540">
    <property type="entry name" value="P-loop containing nucleoside triphosphate hydrolases"/>
    <property type="match status" value="1"/>
</dbReference>
<dbReference type="SMART" id="SM00421">
    <property type="entry name" value="HTH_LUXR"/>
    <property type="match status" value="1"/>
</dbReference>
<dbReference type="InterPro" id="IPR059106">
    <property type="entry name" value="WHD_MalT"/>
</dbReference>
<dbReference type="EMBL" id="CP002879">
    <property type="protein sequence ID" value="AEI82344.1"/>
    <property type="molecule type" value="Genomic_DNA"/>
</dbReference>
<dbReference type="SUPFAM" id="SSF48452">
    <property type="entry name" value="TPR-like"/>
    <property type="match status" value="1"/>
</dbReference>
<dbReference type="AlphaFoldDB" id="F8GUE0"/>
<dbReference type="GeneID" id="34311533"/>
<geneLocation type="plasmid" evidence="5 6">
    <name>pBB1</name>
</geneLocation>
<dbReference type="InterPro" id="IPR036388">
    <property type="entry name" value="WH-like_DNA-bd_sf"/>
</dbReference>
<dbReference type="Pfam" id="PF25873">
    <property type="entry name" value="WHD_MalT"/>
    <property type="match status" value="1"/>
</dbReference>
<dbReference type="Proteomes" id="UP000006798">
    <property type="component" value="Plasmid pBB1"/>
</dbReference>
<dbReference type="Pfam" id="PF00196">
    <property type="entry name" value="GerE"/>
    <property type="match status" value="1"/>
</dbReference>
<keyword evidence="2" id="KW-0238">DNA-binding</keyword>
<keyword evidence="1" id="KW-0805">Transcription regulation</keyword>
<dbReference type="Gene3D" id="3.40.50.300">
    <property type="entry name" value="P-loop containing nucleotide triphosphate hydrolases"/>
    <property type="match status" value="1"/>
</dbReference>
<keyword evidence="3" id="KW-0804">Transcription</keyword>
<dbReference type="HOGENOM" id="CLU_006325_2_0_4"/>
<evidence type="ECO:0000259" key="4">
    <source>
        <dbReference type="PROSITE" id="PS50043"/>
    </source>
</evidence>
<dbReference type="GO" id="GO:0003677">
    <property type="term" value="F:DNA binding"/>
    <property type="evidence" value="ECO:0007669"/>
    <property type="project" value="UniProtKB-KW"/>
</dbReference>
<evidence type="ECO:0000256" key="1">
    <source>
        <dbReference type="ARBA" id="ARBA00023015"/>
    </source>
</evidence>
<reference evidence="5 6" key="1">
    <citation type="journal article" date="2011" name="J. Bacteriol.">
        <title>Complete genome sequence of the type strain Cupriavidus necator N-1.</title>
        <authorList>
            <person name="Poehlein A."/>
            <person name="Kusian B."/>
            <person name="Friedrich B."/>
            <person name="Daniel R."/>
            <person name="Bowien B."/>
        </authorList>
    </citation>
    <scope>NUCLEOTIDE SEQUENCE [LARGE SCALE GENOMIC DNA]</scope>
    <source>
        <strain evidence="6">ATCC 43291 / DSM 13513 / CCUG 52238 / LMG 8453 / N-1</strain>
        <plasmid evidence="5 6">pBB1</plasmid>
    </source>
</reference>
<dbReference type="PROSITE" id="PS50043">
    <property type="entry name" value="HTH_LUXR_2"/>
    <property type="match status" value="1"/>
</dbReference>
<accession>F8GUE0</accession>
<dbReference type="Gene3D" id="1.25.40.10">
    <property type="entry name" value="Tetratricopeptide repeat domain"/>
    <property type="match status" value="1"/>
</dbReference>
<dbReference type="Pfam" id="PF17874">
    <property type="entry name" value="TPR_MalT"/>
    <property type="match status" value="1"/>
</dbReference>
<evidence type="ECO:0000256" key="3">
    <source>
        <dbReference type="ARBA" id="ARBA00023163"/>
    </source>
</evidence>
<organism evidence="5 6">
    <name type="scientific">Cupriavidus necator (strain ATCC 43291 / DSM 13513 / CCUG 52238 / LMG 8453 / N-1)</name>
    <name type="common">Ralstonia eutropha</name>
    <dbReference type="NCBI Taxonomy" id="1042878"/>
    <lineage>
        <taxon>Bacteria</taxon>
        <taxon>Pseudomonadati</taxon>
        <taxon>Pseudomonadota</taxon>
        <taxon>Betaproteobacteria</taxon>
        <taxon>Burkholderiales</taxon>
        <taxon>Burkholderiaceae</taxon>
        <taxon>Cupriavidus</taxon>
    </lineage>
</organism>
<dbReference type="SUPFAM" id="SSF46894">
    <property type="entry name" value="C-terminal effector domain of the bipartite response regulators"/>
    <property type="match status" value="1"/>
</dbReference>
<dbReference type="PRINTS" id="PR00038">
    <property type="entry name" value="HTHLUXR"/>
</dbReference>
<proteinExistence type="predicted"/>
<dbReference type="RefSeq" id="WP_013959376.1">
    <property type="nucleotide sequence ID" value="NC_015727.1"/>
</dbReference>
<evidence type="ECO:0000313" key="5">
    <source>
        <dbReference type="EMBL" id="AEI82344.1"/>
    </source>
</evidence>
<gene>
    <name evidence="5" type="ordered locus">CNE_BB1p09320</name>
</gene>
<dbReference type="GO" id="GO:0006355">
    <property type="term" value="P:regulation of DNA-templated transcription"/>
    <property type="evidence" value="ECO:0007669"/>
    <property type="project" value="InterPro"/>
</dbReference>
<keyword evidence="5" id="KW-0614">Plasmid</keyword>
<dbReference type="InterPro" id="IPR000792">
    <property type="entry name" value="Tscrpt_reg_LuxR_C"/>
</dbReference>
<feature type="domain" description="HTH luxR-type" evidence="4">
    <location>
        <begin position="835"/>
        <end position="900"/>
    </location>
</feature>
<dbReference type="Gene3D" id="1.10.10.10">
    <property type="entry name" value="Winged helix-like DNA-binding domain superfamily/Winged helix DNA-binding domain"/>
    <property type="match status" value="1"/>
</dbReference>
<dbReference type="InterPro" id="IPR011990">
    <property type="entry name" value="TPR-like_helical_dom_sf"/>
</dbReference>
<name>F8GUE0_CUPNN</name>
<dbReference type="PANTHER" id="PTHR44688">
    <property type="entry name" value="DNA-BINDING TRANSCRIPTIONAL ACTIVATOR DEVR_DOSR"/>
    <property type="match status" value="1"/>
</dbReference>
<dbReference type="InterPro" id="IPR027417">
    <property type="entry name" value="P-loop_NTPase"/>
</dbReference>
<evidence type="ECO:0000256" key="2">
    <source>
        <dbReference type="ARBA" id="ARBA00023125"/>
    </source>
</evidence>
<sequence>MNSITKRQQASRMAVNLNAPRASPIQIQRSAICEAACGARSAKAVLVSAPAGFGKTTAMSQIRSRLESSGVTTAWLTCDAADNDPARFSCNLAAAVAQLKLAHSGRDTDEVQPSLSALDTIDRLRRIPSPFAIFLDDLEHLQESAVLGLLAQLLDQLPRHGLIVIGTRTRPDIGLARLRVHGELVEIDASSLRFSLDETVEFFNDKRHLAIPLDELRQLHQSTEGWVAAIWLASVALERHVRHGDFIARFSGSDKAVAEYLTEDVLNRQPAAIRNFLLRTSILKSLSPALCDAILRRSDSAEMLDKLERSNLFLTSIDGPERTYRYHSLFASFLREQFALEMPDEVCRLRIEASCWNEDQGHVVPAIDYAIDAHDYDRALTLLSSHADCFLSGGRWRLLSRWFGAIPLQLIAAYPVLQVAHILALYFTRGAHEAIKCMEQPELEKATDQLVITHLRALRPLLLASIDRHEDAYEVGLTALSTFPTGNSFADNVLANIMAVAFAFKGEYDEARKLLDAARNTQGESPNAFGLMYTEAVEGMIDMQEGRLRQATARFRMAVAATGAPSYGYTTGNAWAGVLYAHALYEANELEQAARLLQVYVPMTKEIGLPDHMITGHVTLARIAIANGDVHHASQLLSELEYLGHHRHVVRAVASAKLERARLLLMQGDLSAAQSELERASFPEVWKRCKVLRLSANDVDYLELGRLRWLILAGKGREALPIIESAISVANSERRLRRAMKLAVLKSLALEAAGDYAAATIQMGEVLKAAAPEGIMRLVLDEGTRARNIIVRLERSARMEPDRLRDPILLDYLQRLLAGFWQGPQDGIGQLANDDGGMVPPLTAAETKVLELLAAGYSNRAMSEKLFVSDSTVRTHVRNISLKLDTHSRVQAIAKARLLGLIS</sequence>